<keyword evidence="8 13" id="KW-1133">Transmembrane helix</keyword>
<keyword evidence="2" id="KW-0813">Transport</keyword>
<dbReference type="Pfam" id="PF00520">
    <property type="entry name" value="Ion_trans"/>
    <property type="match status" value="1"/>
</dbReference>
<evidence type="ECO:0000313" key="15">
    <source>
        <dbReference type="EMBL" id="GFH55761.1"/>
    </source>
</evidence>
<keyword evidence="10 13" id="KW-0472">Membrane</keyword>
<dbReference type="Proteomes" id="UP001054902">
    <property type="component" value="Unassembled WGS sequence"/>
</dbReference>
<evidence type="ECO:0000256" key="8">
    <source>
        <dbReference type="ARBA" id="ARBA00022989"/>
    </source>
</evidence>
<feature type="transmembrane region" description="Helical" evidence="13">
    <location>
        <begin position="459"/>
        <end position="480"/>
    </location>
</feature>
<evidence type="ECO:0000256" key="9">
    <source>
        <dbReference type="ARBA" id="ARBA00023065"/>
    </source>
</evidence>
<evidence type="ECO:0000256" key="5">
    <source>
        <dbReference type="ARBA" id="ARBA00022826"/>
    </source>
</evidence>
<accession>A0AAD3D2U9</accession>
<keyword evidence="7" id="KW-0630">Potassium</keyword>
<evidence type="ECO:0000256" key="11">
    <source>
        <dbReference type="ARBA" id="ARBA00023303"/>
    </source>
</evidence>
<evidence type="ECO:0000259" key="14">
    <source>
        <dbReference type="Pfam" id="PF00520"/>
    </source>
</evidence>
<feature type="transmembrane region" description="Helical" evidence="13">
    <location>
        <begin position="377"/>
        <end position="398"/>
    </location>
</feature>
<protein>
    <recommendedName>
        <fullName evidence="14">Ion transport domain-containing protein</fullName>
    </recommendedName>
</protein>
<feature type="coiled-coil region" evidence="12">
    <location>
        <begin position="547"/>
        <end position="574"/>
    </location>
</feature>
<proteinExistence type="predicted"/>
<dbReference type="EMBL" id="BLLK01000051">
    <property type="protein sequence ID" value="GFH55761.1"/>
    <property type="molecule type" value="Genomic_DNA"/>
</dbReference>
<keyword evidence="3" id="KW-0633">Potassium transport</keyword>
<dbReference type="GO" id="GO:0001508">
    <property type="term" value="P:action potential"/>
    <property type="evidence" value="ECO:0007669"/>
    <property type="project" value="TreeGrafter"/>
</dbReference>
<comment type="caution">
    <text evidence="15">The sequence shown here is derived from an EMBL/GenBank/DDBJ whole genome shotgun (WGS) entry which is preliminary data.</text>
</comment>
<dbReference type="PANTHER" id="PTHR11537:SF254">
    <property type="entry name" value="POTASSIUM VOLTAGE-GATED CHANNEL PROTEIN SHAB"/>
    <property type="match status" value="1"/>
</dbReference>
<feature type="transmembrane region" description="Helical" evidence="13">
    <location>
        <begin position="73"/>
        <end position="91"/>
    </location>
</feature>
<dbReference type="GO" id="GO:0008076">
    <property type="term" value="C:voltage-gated potassium channel complex"/>
    <property type="evidence" value="ECO:0007669"/>
    <property type="project" value="InterPro"/>
</dbReference>
<dbReference type="AlphaFoldDB" id="A0AAD3D2U9"/>
<evidence type="ECO:0000256" key="13">
    <source>
        <dbReference type="SAM" id="Phobius"/>
    </source>
</evidence>
<evidence type="ECO:0000313" key="16">
    <source>
        <dbReference type="Proteomes" id="UP001054902"/>
    </source>
</evidence>
<dbReference type="Gene3D" id="1.10.287.70">
    <property type="match status" value="1"/>
</dbReference>
<organism evidence="15 16">
    <name type="scientific">Chaetoceros tenuissimus</name>
    <dbReference type="NCBI Taxonomy" id="426638"/>
    <lineage>
        <taxon>Eukaryota</taxon>
        <taxon>Sar</taxon>
        <taxon>Stramenopiles</taxon>
        <taxon>Ochrophyta</taxon>
        <taxon>Bacillariophyta</taxon>
        <taxon>Coscinodiscophyceae</taxon>
        <taxon>Chaetocerotophycidae</taxon>
        <taxon>Chaetocerotales</taxon>
        <taxon>Chaetocerotaceae</taxon>
        <taxon>Chaetoceros</taxon>
    </lineage>
</organism>
<evidence type="ECO:0000256" key="7">
    <source>
        <dbReference type="ARBA" id="ARBA00022958"/>
    </source>
</evidence>
<evidence type="ECO:0000256" key="4">
    <source>
        <dbReference type="ARBA" id="ARBA00022692"/>
    </source>
</evidence>
<keyword evidence="16" id="KW-1185">Reference proteome</keyword>
<feature type="domain" description="Ion transport" evidence="14">
    <location>
        <begin position="316"/>
        <end position="482"/>
    </location>
</feature>
<dbReference type="InterPro" id="IPR028325">
    <property type="entry name" value="VG_K_chnl"/>
</dbReference>
<evidence type="ECO:0000256" key="10">
    <source>
        <dbReference type="ARBA" id="ARBA00023136"/>
    </source>
</evidence>
<gene>
    <name evidence="15" type="ORF">CTEN210_12237</name>
</gene>
<evidence type="ECO:0000256" key="2">
    <source>
        <dbReference type="ARBA" id="ARBA00022448"/>
    </source>
</evidence>
<keyword evidence="9" id="KW-0406">Ion transport</keyword>
<reference evidence="15 16" key="1">
    <citation type="journal article" date="2021" name="Sci. Rep.">
        <title>The genome of the diatom Chaetoceros tenuissimus carries an ancient integrated fragment of an extant virus.</title>
        <authorList>
            <person name="Hongo Y."/>
            <person name="Kimura K."/>
            <person name="Takaki Y."/>
            <person name="Yoshida Y."/>
            <person name="Baba S."/>
            <person name="Kobayashi G."/>
            <person name="Nagasaki K."/>
            <person name="Hano T."/>
            <person name="Tomaru Y."/>
        </authorList>
    </citation>
    <scope>NUCLEOTIDE SEQUENCE [LARGE SCALE GENOMIC DNA]</scope>
    <source>
        <strain evidence="15 16">NIES-3715</strain>
    </source>
</reference>
<dbReference type="SUPFAM" id="SSF81324">
    <property type="entry name" value="Voltage-gated potassium channels"/>
    <property type="match status" value="1"/>
</dbReference>
<keyword evidence="5" id="KW-0631">Potassium channel</keyword>
<keyword evidence="12" id="KW-0175">Coiled coil</keyword>
<evidence type="ECO:0000256" key="3">
    <source>
        <dbReference type="ARBA" id="ARBA00022538"/>
    </source>
</evidence>
<evidence type="ECO:0000256" key="6">
    <source>
        <dbReference type="ARBA" id="ARBA00022882"/>
    </source>
</evidence>
<sequence>MINSGEREFLMQRTTAREEAPHDMSHYSSTFLSSSPSRSFSPSQSIPHSPSFFAREESTSIVHPQRESHIRKLYDIIFLFMIITSNAVLILDTLPYFETNPAPDKCNFCHEIRGHDIPAITFHNSKNTWTADTSSAHPCECPPRPGDQFQHVEWIMMMFFTIDLIGRLIMNLLRKEFIRATIEFPNAKHSVLQWEEIPFLRQTILELCATDEIKRSTWETMAIKSIFSTIKIINHNDIMFAHNDEKRYSYEINVFVPLVSTQGTYAEIYEELITDFLSHKFPDVNVKVGVDKDILQNGVPIMFSKRAPSHLVYNLCIDFLVVVSFMAQVFATKFYNEANYVVRCLRMFRVIQLFRLAQYGETAPKFLGVFWDMREKLGMLVIFIAIGSVLIGSLVYWSETGDWEYTDMVDRYAWVRKDSNKNVIDVNPFSSILESMWWFTLVVTKGTVDFHPLSPAGKVFGIATSLFGILITGFIVSAFNESWVYINRAKRNNSTQMNTTKAVGRDFRSIRKNNFGVNYYPRSPPMLSELNFEKEEIKHEEDILEIIIEKRKTIQKLEKEVGELLETLRKTKKII</sequence>
<name>A0AAD3D2U9_9STRA</name>
<keyword evidence="4 13" id="KW-0812">Transmembrane</keyword>
<feature type="transmembrane region" description="Helical" evidence="13">
    <location>
        <begin position="154"/>
        <end position="173"/>
    </location>
</feature>
<dbReference type="PANTHER" id="PTHR11537">
    <property type="entry name" value="VOLTAGE-GATED POTASSIUM CHANNEL"/>
    <property type="match status" value="1"/>
</dbReference>
<dbReference type="InterPro" id="IPR005821">
    <property type="entry name" value="Ion_trans_dom"/>
</dbReference>
<evidence type="ECO:0000256" key="12">
    <source>
        <dbReference type="SAM" id="Coils"/>
    </source>
</evidence>
<dbReference type="Gene3D" id="1.20.120.350">
    <property type="entry name" value="Voltage-gated potassium channels. Chain C"/>
    <property type="match status" value="1"/>
</dbReference>
<dbReference type="InterPro" id="IPR027359">
    <property type="entry name" value="Volt_channel_dom_sf"/>
</dbReference>
<keyword evidence="6" id="KW-0851">Voltage-gated channel</keyword>
<feature type="transmembrane region" description="Helical" evidence="13">
    <location>
        <begin position="311"/>
        <end position="334"/>
    </location>
</feature>
<dbReference type="GO" id="GO:0005251">
    <property type="term" value="F:delayed rectifier potassium channel activity"/>
    <property type="evidence" value="ECO:0007669"/>
    <property type="project" value="TreeGrafter"/>
</dbReference>
<evidence type="ECO:0000256" key="1">
    <source>
        <dbReference type="ARBA" id="ARBA00004141"/>
    </source>
</evidence>
<comment type="subcellular location">
    <subcellularLocation>
        <location evidence="1">Membrane</location>
        <topology evidence="1">Multi-pass membrane protein</topology>
    </subcellularLocation>
</comment>
<keyword evidence="11" id="KW-0407">Ion channel</keyword>